<reference evidence="1 2" key="1">
    <citation type="submission" date="2020-05" db="EMBL/GenBank/DDBJ databases">
        <title>Draft genome sequence of Mycobacterium hippocampi DL, isolated from European seabass, Dicentrarchus labrax, reared in fish farms.</title>
        <authorList>
            <person name="Stathopoulou P."/>
            <person name="Asimakis E."/>
            <person name="Tzokas K."/>
            <person name="Batargias C."/>
            <person name="Tsiamis G."/>
        </authorList>
    </citation>
    <scope>NUCLEOTIDE SEQUENCE [LARGE SCALE GENOMIC DNA]</scope>
    <source>
        <strain evidence="1 2">DL</strain>
    </source>
</reference>
<dbReference type="RefSeq" id="WP_178362257.1">
    <property type="nucleotide sequence ID" value="NZ_JABFYL010000050.1"/>
</dbReference>
<organism evidence="1 2">
    <name type="scientific">Mycolicibacterium hippocampi</name>
    <dbReference type="NCBI Taxonomy" id="659824"/>
    <lineage>
        <taxon>Bacteria</taxon>
        <taxon>Bacillati</taxon>
        <taxon>Actinomycetota</taxon>
        <taxon>Actinomycetes</taxon>
        <taxon>Mycobacteriales</taxon>
        <taxon>Mycobacteriaceae</taxon>
        <taxon>Mycolicibacterium</taxon>
    </lineage>
</organism>
<protein>
    <submittedName>
        <fullName evidence="1">Uncharacterized protein</fullName>
    </submittedName>
</protein>
<sequence>MNRDGSGVAAPRWRSDGDSAAEGGLHRYRLVVLGTGVSDVVESVGGFLCDRARAGWDVSVLLARPCDMRPLAVLGVAAQELDTDVTAVLRGLSGAAAIAVGADMLTDDVLVRDDVARVVAEGLTEVIVWGRLASGGFGDRLEPAAHPLSVAARAFKRHALVATGRNEVSAGGVAPDEVLFRLHERGGRRLHSV</sequence>
<keyword evidence="2" id="KW-1185">Reference proteome</keyword>
<evidence type="ECO:0000313" key="2">
    <source>
        <dbReference type="Proteomes" id="UP000570517"/>
    </source>
</evidence>
<accession>A0A850Q1X7</accession>
<proteinExistence type="predicted"/>
<gene>
    <name evidence="1" type="ORF">HLY00_3182</name>
</gene>
<dbReference type="EMBL" id="JABFYL010000050">
    <property type="protein sequence ID" value="NVN54085.1"/>
    <property type="molecule type" value="Genomic_DNA"/>
</dbReference>
<comment type="caution">
    <text evidence="1">The sequence shown here is derived from an EMBL/GenBank/DDBJ whole genome shotgun (WGS) entry which is preliminary data.</text>
</comment>
<dbReference type="Proteomes" id="UP000570517">
    <property type="component" value="Unassembled WGS sequence"/>
</dbReference>
<evidence type="ECO:0000313" key="1">
    <source>
        <dbReference type="EMBL" id="NVN54085.1"/>
    </source>
</evidence>
<name>A0A850Q1X7_9MYCO</name>
<dbReference type="AlphaFoldDB" id="A0A850Q1X7"/>